<proteinExistence type="predicted"/>
<evidence type="ECO:0000256" key="1">
    <source>
        <dbReference type="SAM" id="MobiDB-lite"/>
    </source>
</evidence>
<feature type="region of interest" description="Disordered" evidence="1">
    <location>
        <begin position="228"/>
        <end position="339"/>
    </location>
</feature>
<accession>A0A2H3JNG6</accession>
<dbReference type="STRING" id="742152.A0A2H3JNG6"/>
<gene>
    <name evidence="2" type="ORF">WOLCODRAFT_150388</name>
</gene>
<name>A0A2H3JNG6_WOLCO</name>
<feature type="compositionally biased region" description="Gly residues" evidence="1">
    <location>
        <begin position="118"/>
        <end position="138"/>
    </location>
</feature>
<dbReference type="AlphaFoldDB" id="A0A2H3JNG6"/>
<dbReference type="EMBL" id="KB468053">
    <property type="protein sequence ID" value="PCH40349.1"/>
    <property type="molecule type" value="Genomic_DNA"/>
</dbReference>
<feature type="region of interest" description="Disordered" evidence="1">
    <location>
        <begin position="89"/>
        <end position="146"/>
    </location>
</feature>
<evidence type="ECO:0000313" key="3">
    <source>
        <dbReference type="Proteomes" id="UP000218811"/>
    </source>
</evidence>
<keyword evidence="3" id="KW-1185">Reference proteome</keyword>
<dbReference type="Proteomes" id="UP000218811">
    <property type="component" value="Unassembled WGS sequence"/>
</dbReference>
<feature type="compositionally biased region" description="Low complexity" evidence="1">
    <location>
        <begin position="235"/>
        <end position="247"/>
    </location>
</feature>
<organism evidence="2 3">
    <name type="scientific">Wolfiporia cocos (strain MD-104)</name>
    <name type="common">Brown rot fungus</name>
    <dbReference type="NCBI Taxonomy" id="742152"/>
    <lineage>
        <taxon>Eukaryota</taxon>
        <taxon>Fungi</taxon>
        <taxon>Dikarya</taxon>
        <taxon>Basidiomycota</taxon>
        <taxon>Agaricomycotina</taxon>
        <taxon>Agaricomycetes</taxon>
        <taxon>Polyporales</taxon>
        <taxon>Phaeolaceae</taxon>
        <taxon>Wolfiporia</taxon>
    </lineage>
</organism>
<protein>
    <submittedName>
        <fullName evidence="2">Uncharacterized protein</fullName>
    </submittedName>
</protein>
<evidence type="ECO:0000313" key="2">
    <source>
        <dbReference type="EMBL" id="PCH40349.1"/>
    </source>
</evidence>
<feature type="non-terminal residue" evidence="2">
    <location>
        <position position="339"/>
    </location>
</feature>
<sequence>MHGGAICRARVCAEAVGQWEAPSSRAQTCTVRLQLLDEAAAGNELMHEPRRSAGSVWTARVLAGNRAWRRTRDEPNQICPFGDARRRRRAAVASGATGRRGGHGGRGDGSVLAMPTRGAGGGDGRGAGAPGAGPGDWGSLGPSAPRLDAPHNARLLLACPPMIDSPPPTQALNSYNVAQLQYALHDGKSPRIESLTDVHVLDYLSPSASPALLSVTPLSPSRLPASELDYDSRRMSSSTASDSSLQSRPDHRALSRSPPRPADAWPHTPSPQPDDRRPAEPADPSRVQLPSLASAFTDRHDARRASLPTLFDPRHRPPPGAAGLAGYQFPPDASDDRRG</sequence>
<reference evidence="2 3" key="1">
    <citation type="journal article" date="2012" name="Science">
        <title>The Paleozoic origin of enzymatic lignin decomposition reconstructed from 31 fungal genomes.</title>
        <authorList>
            <person name="Floudas D."/>
            <person name="Binder M."/>
            <person name="Riley R."/>
            <person name="Barry K."/>
            <person name="Blanchette R.A."/>
            <person name="Henrissat B."/>
            <person name="Martinez A.T."/>
            <person name="Otillar R."/>
            <person name="Spatafora J.W."/>
            <person name="Yadav J.S."/>
            <person name="Aerts A."/>
            <person name="Benoit I."/>
            <person name="Boyd A."/>
            <person name="Carlson A."/>
            <person name="Copeland A."/>
            <person name="Coutinho P.M."/>
            <person name="de Vries R.P."/>
            <person name="Ferreira P."/>
            <person name="Findley K."/>
            <person name="Foster B."/>
            <person name="Gaskell J."/>
            <person name="Glotzer D."/>
            <person name="Gorecki P."/>
            <person name="Heitman J."/>
            <person name="Hesse C."/>
            <person name="Hori C."/>
            <person name="Igarashi K."/>
            <person name="Jurgens J.A."/>
            <person name="Kallen N."/>
            <person name="Kersten P."/>
            <person name="Kohler A."/>
            <person name="Kuees U."/>
            <person name="Kumar T.K.A."/>
            <person name="Kuo A."/>
            <person name="LaButti K."/>
            <person name="Larrondo L.F."/>
            <person name="Lindquist E."/>
            <person name="Ling A."/>
            <person name="Lombard V."/>
            <person name="Lucas S."/>
            <person name="Lundell T."/>
            <person name="Martin R."/>
            <person name="McLaughlin D.J."/>
            <person name="Morgenstern I."/>
            <person name="Morin E."/>
            <person name="Murat C."/>
            <person name="Nagy L.G."/>
            <person name="Nolan M."/>
            <person name="Ohm R.A."/>
            <person name="Patyshakuliyeva A."/>
            <person name="Rokas A."/>
            <person name="Ruiz-Duenas F.J."/>
            <person name="Sabat G."/>
            <person name="Salamov A."/>
            <person name="Samejima M."/>
            <person name="Schmutz J."/>
            <person name="Slot J.C."/>
            <person name="St John F."/>
            <person name="Stenlid J."/>
            <person name="Sun H."/>
            <person name="Sun S."/>
            <person name="Syed K."/>
            <person name="Tsang A."/>
            <person name="Wiebenga A."/>
            <person name="Young D."/>
            <person name="Pisabarro A."/>
            <person name="Eastwood D.C."/>
            <person name="Martin F."/>
            <person name="Cullen D."/>
            <person name="Grigoriev I.V."/>
            <person name="Hibbett D.S."/>
        </authorList>
    </citation>
    <scope>NUCLEOTIDE SEQUENCE [LARGE SCALE GENOMIC DNA]</scope>
    <source>
        <strain evidence="2 3">MD-104</strain>
    </source>
</reference>